<name>A0A7I7JVS3_9MYCO</name>
<feature type="signal peptide" evidence="2">
    <location>
        <begin position="1"/>
        <end position="30"/>
    </location>
</feature>
<evidence type="ECO:0000313" key="4">
    <source>
        <dbReference type="Proteomes" id="UP000467006"/>
    </source>
</evidence>
<feature type="chain" id="PRO_5029456352" description="ABC transporter substrate-binding protein" evidence="2">
    <location>
        <begin position="31"/>
        <end position="226"/>
    </location>
</feature>
<dbReference type="Proteomes" id="UP000467006">
    <property type="component" value="Chromosome"/>
</dbReference>
<organism evidence="3 4">
    <name type="scientific">Mycolicibacterium duvalii</name>
    <dbReference type="NCBI Taxonomy" id="39688"/>
    <lineage>
        <taxon>Bacteria</taxon>
        <taxon>Bacillati</taxon>
        <taxon>Actinomycetota</taxon>
        <taxon>Actinomycetes</taxon>
        <taxon>Mycobacteriales</taxon>
        <taxon>Mycobacteriaceae</taxon>
        <taxon>Mycolicibacterium</taxon>
    </lineage>
</organism>
<evidence type="ECO:0000256" key="1">
    <source>
        <dbReference type="SAM" id="MobiDB-lite"/>
    </source>
</evidence>
<evidence type="ECO:0000313" key="3">
    <source>
        <dbReference type="EMBL" id="BBX15910.1"/>
    </source>
</evidence>
<evidence type="ECO:0008006" key="5">
    <source>
        <dbReference type="Google" id="ProtNLM"/>
    </source>
</evidence>
<protein>
    <recommendedName>
        <fullName evidence="5">ABC transporter substrate-binding protein</fullName>
    </recommendedName>
</protein>
<keyword evidence="2" id="KW-0732">Signal</keyword>
<dbReference type="EMBL" id="AP022563">
    <property type="protein sequence ID" value="BBX15910.1"/>
    <property type="molecule type" value="Genomic_DNA"/>
</dbReference>
<reference evidence="3 4" key="1">
    <citation type="journal article" date="2019" name="Emerg. Microbes Infect.">
        <title>Comprehensive subspecies identification of 175 nontuberculous mycobacteria species based on 7547 genomic profiles.</title>
        <authorList>
            <person name="Matsumoto Y."/>
            <person name="Kinjo T."/>
            <person name="Motooka D."/>
            <person name="Nabeya D."/>
            <person name="Jung N."/>
            <person name="Uechi K."/>
            <person name="Horii T."/>
            <person name="Iida T."/>
            <person name="Fujita J."/>
            <person name="Nakamura S."/>
        </authorList>
    </citation>
    <scope>NUCLEOTIDE SEQUENCE [LARGE SCALE GENOMIC DNA]</scope>
    <source>
        <strain evidence="3 4">JCM 6396</strain>
    </source>
</reference>
<sequence length="226" mass="22597">MTSRLTRLLALVVSVAMVGLFGLVTGTASAQPPGVGKDNVVQVQGTGPDGVKFNGQFQATSAKEVTKQDGPATADDNGATSSNTGVALVGTLTGKLVSPGGGQPAGAPGAAQDVNIDNFAMPVNAITFPSQAEAQPSSSSSSSGDAQFQLASQQASCSVLNLVLGPLDLNLLGLRVQLNQVDLVITAIPADGLLGQLLCALAGPEGVLSGVVQNIVNLLNRILGQL</sequence>
<accession>A0A7I7JVS3</accession>
<keyword evidence="4" id="KW-1185">Reference proteome</keyword>
<dbReference type="AlphaFoldDB" id="A0A7I7JVS3"/>
<evidence type="ECO:0000256" key="2">
    <source>
        <dbReference type="SAM" id="SignalP"/>
    </source>
</evidence>
<feature type="region of interest" description="Disordered" evidence="1">
    <location>
        <begin position="62"/>
        <end position="81"/>
    </location>
</feature>
<dbReference type="KEGG" id="mdu:MDUV_07700"/>
<proteinExistence type="predicted"/>
<gene>
    <name evidence="3" type="ORF">MDUV_07700</name>
</gene>